<evidence type="ECO:0000313" key="3">
    <source>
        <dbReference type="Proteomes" id="UP000799428"/>
    </source>
</evidence>
<feature type="transmembrane region" description="Helical" evidence="1">
    <location>
        <begin position="12"/>
        <end position="34"/>
    </location>
</feature>
<keyword evidence="1" id="KW-1133">Transmembrane helix</keyword>
<keyword evidence="3" id="KW-1185">Reference proteome</keyword>
<evidence type="ECO:0000256" key="1">
    <source>
        <dbReference type="SAM" id="Phobius"/>
    </source>
</evidence>
<dbReference type="EMBL" id="MU005770">
    <property type="protein sequence ID" value="KAF2709676.1"/>
    <property type="molecule type" value="Genomic_DNA"/>
</dbReference>
<feature type="non-terminal residue" evidence="2">
    <location>
        <position position="100"/>
    </location>
</feature>
<protein>
    <recommendedName>
        <fullName evidence="4">MARVEL domain-containing protein</fullName>
    </recommendedName>
</protein>
<dbReference type="PANTHER" id="PTHR37451">
    <property type="entry name" value="MARVEL DOMAIN"/>
    <property type="match status" value="1"/>
</dbReference>
<reference evidence="2" key="1">
    <citation type="journal article" date="2020" name="Stud. Mycol.">
        <title>101 Dothideomycetes genomes: a test case for predicting lifestyles and emergence of pathogens.</title>
        <authorList>
            <person name="Haridas S."/>
            <person name="Albert R."/>
            <person name="Binder M."/>
            <person name="Bloem J."/>
            <person name="Labutti K."/>
            <person name="Salamov A."/>
            <person name="Andreopoulos B."/>
            <person name="Baker S."/>
            <person name="Barry K."/>
            <person name="Bills G."/>
            <person name="Bluhm B."/>
            <person name="Cannon C."/>
            <person name="Castanera R."/>
            <person name="Culley D."/>
            <person name="Daum C."/>
            <person name="Ezra D."/>
            <person name="Gonzalez J."/>
            <person name="Henrissat B."/>
            <person name="Kuo A."/>
            <person name="Liang C."/>
            <person name="Lipzen A."/>
            <person name="Lutzoni F."/>
            <person name="Magnuson J."/>
            <person name="Mondo S."/>
            <person name="Nolan M."/>
            <person name="Ohm R."/>
            <person name="Pangilinan J."/>
            <person name="Park H.-J."/>
            <person name="Ramirez L."/>
            <person name="Alfaro M."/>
            <person name="Sun H."/>
            <person name="Tritt A."/>
            <person name="Yoshinaga Y."/>
            <person name="Zwiers L.-H."/>
            <person name="Turgeon B."/>
            <person name="Goodwin S."/>
            <person name="Spatafora J."/>
            <person name="Crous P."/>
            <person name="Grigoriev I."/>
        </authorList>
    </citation>
    <scope>NUCLEOTIDE SEQUENCE</scope>
    <source>
        <strain evidence="2">CBS 279.74</strain>
    </source>
</reference>
<organism evidence="2 3">
    <name type="scientific">Pleomassaria siparia CBS 279.74</name>
    <dbReference type="NCBI Taxonomy" id="1314801"/>
    <lineage>
        <taxon>Eukaryota</taxon>
        <taxon>Fungi</taxon>
        <taxon>Dikarya</taxon>
        <taxon>Ascomycota</taxon>
        <taxon>Pezizomycotina</taxon>
        <taxon>Dothideomycetes</taxon>
        <taxon>Pleosporomycetidae</taxon>
        <taxon>Pleosporales</taxon>
        <taxon>Pleomassariaceae</taxon>
        <taxon>Pleomassaria</taxon>
    </lineage>
</organism>
<dbReference type="PANTHER" id="PTHR37451:SF3">
    <property type="entry name" value="MARVEL DOMAIN-CONTAINING PROTEIN"/>
    <property type="match status" value="1"/>
</dbReference>
<gene>
    <name evidence="2" type="ORF">K504DRAFT_379328</name>
</gene>
<dbReference type="AlphaFoldDB" id="A0A6G1K9V2"/>
<dbReference type="Proteomes" id="UP000799428">
    <property type="component" value="Unassembled WGS sequence"/>
</dbReference>
<evidence type="ECO:0000313" key="2">
    <source>
        <dbReference type="EMBL" id="KAF2709676.1"/>
    </source>
</evidence>
<sequence>MSQRPRPAHVLAVPRWTLIIHVVQPVLAVAILGLDAYGIRWIPYNALIYSLVVAICTLGVCAYLLVSQLFLHQMYNMYVVLGLHLWMLLFWIVDLGLVAN</sequence>
<proteinExistence type="predicted"/>
<keyword evidence="1" id="KW-0812">Transmembrane</keyword>
<dbReference type="OrthoDB" id="5325022at2759"/>
<keyword evidence="1" id="KW-0472">Membrane</keyword>
<evidence type="ECO:0008006" key="4">
    <source>
        <dbReference type="Google" id="ProtNLM"/>
    </source>
</evidence>
<feature type="transmembrane region" description="Helical" evidence="1">
    <location>
        <begin position="46"/>
        <end position="66"/>
    </location>
</feature>
<accession>A0A6G1K9V2</accession>
<feature type="transmembrane region" description="Helical" evidence="1">
    <location>
        <begin position="78"/>
        <end position="99"/>
    </location>
</feature>
<name>A0A6G1K9V2_9PLEO</name>